<evidence type="ECO:0000313" key="3">
    <source>
        <dbReference type="Proteomes" id="UP000810292"/>
    </source>
</evidence>
<protein>
    <submittedName>
        <fullName evidence="2">23S rRNA (Guanosine(2251)-2'-O)-methyltransferase RlmB</fullName>
    </submittedName>
</protein>
<dbReference type="Proteomes" id="UP000810292">
    <property type="component" value="Unassembled WGS sequence"/>
</dbReference>
<dbReference type="Pfam" id="PF08032">
    <property type="entry name" value="SpoU_sub_bind"/>
    <property type="match status" value="1"/>
</dbReference>
<sequence length="57" mass="6069">MGEKVYGHHAIEEALKKAGMGSTLYVQRGSKAVEGLVMQAKLTGKVAVKKLSPEELA</sequence>
<dbReference type="GO" id="GO:0008168">
    <property type="term" value="F:methyltransferase activity"/>
    <property type="evidence" value="ECO:0007669"/>
    <property type="project" value="InterPro"/>
</dbReference>
<feature type="non-terminal residue" evidence="2">
    <location>
        <position position="57"/>
    </location>
</feature>
<comment type="caution">
    <text evidence="2">The sequence shown here is derived from an EMBL/GenBank/DDBJ whole genome shotgun (WGS) entry which is preliminary data.</text>
</comment>
<feature type="domain" description="RNA 2-O ribose methyltransferase substrate binding" evidence="1">
    <location>
        <begin position="5"/>
        <end position="56"/>
    </location>
</feature>
<evidence type="ECO:0000259" key="1">
    <source>
        <dbReference type="Pfam" id="PF08032"/>
    </source>
</evidence>
<dbReference type="EMBL" id="JADIMF010000019">
    <property type="protein sequence ID" value="MBO8468429.1"/>
    <property type="molecule type" value="Genomic_DNA"/>
</dbReference>
<proteinExistence type="predicted"/>
<organism evidence="2 3">
    <name type="scientific">Candidatus Ornithospirochaeta stercoravium</name>
    <dbReference type="NCBI Taxonomy" id="2840897"/>
    <lineage>
        <taxon>Bacteria</taxon>
        <taxon>Pseudomonadati</taxon>
        <taxon>Spirochaetota</taxon>
        <taxon>Spirochaetia</taxon>
        <taxon>Spirochaetales</taxon>
        <taxon>Spirochaetaceae</taxon>
        <taxon>Spirochaetaceae incertae sedis</taxon>
        <taxon>Candidatus Ornithospirochaeta</taxon>
    </lineage>
</organism>
<reference evidence="2" key="2">
    <citation type="journal article" date="2021" name="PeerJ">
        <title>Extensive microbial diversity within the chicken gut microbiome revealed by metagenomics and culture.</title>
        <authorList>
            <person name="Gilroy R."/>
            <person name="Ravi A."/>
            <person name="Getino M."/>
            <person name="Pursley I."/>
            <person name="Horton D.L."/>
            <person name="Alikhan N.F."/>
            <person name="Baker D."/>
            <person name="Gharbi K."/>
            <person name="Hall N."/>
            <person name="Watson M."/>
            <person name="Adriaenssens E.M."/>
            <person name="Foster-Nyarko E."/>
            <person name="Jarju S."/>
            <person name="Secka A."/>
            <person name="Antonio M."/>
            <person name="Oren A."/>
            <person name="Chaudhuri R.R."/>
            <person name="La Ragione R."/>
            <person name="Hildebrand F."/>
            <person name="Pallen M.J."/>
        </authorList>
    </citation>
    <scope>NUCLEOTIDE SEQUENCE</scope>
    <source>
        <strain evidence="2">14700</strain>
    </source>
</reference>
<gene>
    <name evidence="2" type="ORF">IAA72_01410</name>
</gene>
<accession>A0A9D9IAV7</accession>
<dbReference type="AlphaFoldDB" id="A0A9D9IAV7"/>
<reference evidence="2" key="1">
    <citation type="submission" date="2020-10" db="EMBL/GenBank/DDBJ databases">
        <authorList>
            <person name="Gilroy R."/>
        </authorList>
    </citation>
    <scope>NUCLEOTIDE SEQUENCE</scope>
    <source>
        <strain evidence="2">14700</strain>
    </source>
</reference>
<dbReference type="InterPro" id="IPR013123">
    <property type="entry name" value="SpoU_subst-bd"/>
</dbReference>
<name>A0A9D9IAV7_9SPIO</name>
<evidence type="ECO:0000313" key="2">
    <source>
        <dbReference type="EMBL" id="MBO8468429.1"/>
    </source>
</evidence>